<dbReference type="Proteomes" id="UP001265700">
    <property type="component" value="Unassembled WGS sequence"/>
</dbReference>
<dbReference type="EMBL" id="JAVDWU010000001">
    <property type="protein sequence ID" value="MDR7148580.1"/>
    <property type="molecule type" value="Genomic_DNA"/>
</dbReference>
<organism evidence="1 2">
    <name type="scientific">Hydrogenophaga palleronii</name>
    <dbReference type="NCBI Taxonomy" id="65655"/>
    <lineage>
        <taxon>Bacteria</taxon>
        <taxon>Pseudomonadati</taxon>
        <taxon>Pseudomonadota</taxon>
        <taxon>Betaproteobacteria</taxon>
        <taxon>Burkholderiales</taxon>
        <taxon>Comamonadaceae</taxon>
        <taxon>Hydrogenophaga</taxon>
    </lineage>
</organism>
<dbReference type="RefSeq" id="WP_310311310.1">
    <property type="nucleotide sequence ID" value="NZ_JAVDWU010000001.1"/>
</dbReference>
<name>A0ABU1WH42_9BURK</name>
<protein>
    <submittedName>
        <fullName evidence="1">Uncharacterized protein</fullName>
    </submittedName>
</protein>
<evidence type="ECO:0000313" key="2">
    <source>
        <dbReference type="Proteomes" id="UP001265700"/>
    </source>
</evidence>
<gene>
    <name evidence="1" type="ORF">J2W49_000508</name>
</gene>
<accession>A0ABU1WH42</accession>
<keyword evidence="2" id="KW-1185">Reference proteome</keyword>
<reference evidence="1 2" key="1">
    <citation type="submission" date="2023-07" db="EMBL/GenBank/DDBJ databases">
        <title>Sorghum-associated microbial communities from plants grown in Nebraska, USA.</title>
        <authorList>
            <person name="Schachtman D."/>
        </authorList>
    </citation>
    <scope>NUCLEOTIDE SEQUENCE [LARGE SCALE GENOMIC DNA]</scope>
    <source>
        <strain evidence="1 2">4249</strain>
    </source>
</reference>
<proteinExistence type="predicted"/>
<evidence type="ECO:0000313" key="1">
    <source>
        <dbReference type="EMBL" id="MDR7148580.1"/>
    </source>
</evidence>
<sequence>MFERLKNALSARRASLPEDEALHHWAMERMLAHVPRQHGGYAIAGQWMDRPFRAECAPSARSYIEGFEFKAKAELALTHEVHLILMNRALKRTLEAQANSLYENVTDGVKTTAKQLPEEVRWLSMYRDAGWPGPDDSFWARYAVLTDAPEIARRCLDTQIIELLMDWPEGVDERTPMMFMLIRGNAYVRMQVDRPSDSEAVLHALDIFEQFSAQAVKQLER</sequence>
<comment type="caution">
    <text evidence="1">The sequence shown here is derived from an EMBL/GenBank/DDBJ whole genome shotgun (WGS) entry which is preliminary data.</text>
</comment>